<evidence type="ECO:0000256" key="1">
    <source>
        <dbReference type="SAM" id="MobiDB-lite"/>
    </source>
</evidence>
<dbReference type="PANTHER" id="PTHR35332">
    <property type="entry name" value="REGULATION OF ENOLASE PROTEIN 1"/>
    <property type="match status" value="1"/>
</dbReference>
<dbReference type="PANTHER" id="PTHR35332:SF2">
    <property type="entry name" value="REGULATION OF ENOLASE PROTEIN 1"/>
    <property type="match status" value="1"/>
</dbReference>
<evidence type="ECO:0000313" key="2">
    <source>
        <dbReference type="EMBL" id="GEN78780.1"/>
    </source>
</evidence>
<dbReference type="Proteomes" id="UP000321484">
    <property type="component" value="Unassembled WGS sequence"/>
</dbReference>
<name>A0A511YUB0_9CELL</name>
<dbReference type="OrthoDB" id="9808724at2"/>
<keyword evidence="3" id="KW-1185">Reference proteome</keyword>
<dbReference type="EMBL" id="BJYK01000001">
    <property type="protein sequence ID" value="GEN78780.1"/>
    <property type="molecule type" value="Genomic_DNA"/>
</dbReference>
<protein>
    <recommendedName>
        <fullName evidence="4">DUF1349 domain-containing protein</fullName>
    </recommendedName>
</protein>
<evidence type="ECO:0000313" key="3">
    <source>
        <dbReference type="Proteomes" id="UP000321484"/>
    </source>
</evidence>
<sequence>MTSLTPVPWSTGRWTVPPAASSTSGDDLLLTPAARSDAWRETSYGFTRDDAPALVADLATPGAVEVTFTVDLSVEFDQAGLLVRADDRTWIKAGVELSDGVPQLGAVVTLGKSDWSVRPVPEWSGRRVTLRASRAGDAVTIRARVDDEPFALVRLAPFPPDAAAVAGPYACSPTREEPGLTVRFHEWRTGPADATLH</sequence>
<dbReference type="SUPFAM" id="SSF49899">
    <property type="entry name" value="Concanavalin A-like lectins/glucanases"/>
    <property type="match status" value="1"/>
</dbReference>
<dbReference type="InterPro" id="IPR009784">
    <property type="entry name" value="DUF1349"/>
</dbReference>
<dbReference type="Gene3D" id="2.60.120.200">
    <property type="match status" value="1"/>
</dbReference>
<gene>
    <name evidence="2" type="ORF">AFE02nite_05140</name>
</gene>
<feature type="region of interest" description="Disordered" evidence="1">
    <location>
        <begin position="1"/>
        <end position="27"/>
    </location>
</feature>
<organism evidence="2 3">
    <name type="scientific">Actinotalea fermentans</name>
    <dbReference type="NCBI Taxonomy" id="43671"/>
    <lineage>
        <taxon>Bacteria</taxon>
        <taxon>Bacillati</taxon>
        <taxon>Actinomycetota</taxon>
        <taxon>Actinomycetes</taxon>
        <taxon>Micrococcales</taxon>
        <taxon>Cellulomonadaceae</taxon>
        <taxon>Actinotalea</taxon>
    </lineage>
</organism>
<comment type="caution">
    <text evidence="2">The sequence shown here is derived from an EMBL/GenBank/DDBJ whole genome shotgun (WGS) entry which is preliminary data.</text>
</comment>
<dbReference type="InterPro" id="IPR013320">
    <property type="entry name" value="ConA-like_dom_sf"/>
</dbReference>
<dbReference type="AlphaFoldDB" id="A0A511YUB0"/>
<evidence type="ECO:0008006" key="4">
    <source>
        <dbReference type="Google" id="ProtNLM"/>
    </source>
</evidence>
<reference evidence="2 3" key="1">
    <citation type="submission" date="2019-07" db="EMBL/GenBank/DDBJ databases">
        <title>Whole genome shotgun sequence of Actinotalea fermentans NBRC 105374.</title>
        <authorList>
            <person name="Hosoyama A."/>
            <person name="Uohara A."/>
            <person name="Ohji S."/>
            <person name="Ichikawa N."/>
        </authorList>
    </citation>
    <scope>NUCLEOTIDE SEQUENCE [LARGE SCALE GENOMIC DNA]</scope>
    <source>
        <strain evidence="2 3">NBRC 105374</strain>
    </source>
</reference>
<accession>A0A511YUB0</accession>
<proteinExistence type="predicted"/>
<dbReference type="RefSeq" id="WP_034249081.1">
    <property type="nucleotide sequence ID" value="NZ_BJYK01000001.1"/>
</dbReference>
<dbReference type="Pfam" id="PF07081">
    <property type="entry name" value="DUF1349"/>
    <property type="match status" value="1"/>
</dbReference>